<organism evidence="2 3">
    <name type="scientific">Robertmurraya mangrovi</name>
    <dbReference type="NCBI Taxonomy" id="3098077"/>
    <lineage>
        <taxon>Bacteria</taxon>
        <taxon>Bacillati</taxon>
        <taxon>Bacillota</taxon>
        <taxon>Bacilli</taxon>
        <taxon>Bacillales</taxon>
        <taxon>Bacillaceae</taxon>
        <taxon>Robertmurraya</taxon>
    </lineage>
</organism>
<reference evidence="2 3" key="1">
    <citation type="submission" date="2023-11" db="EMBL/GenBank/DDBJ databases">
        <title>Bacillus jintuensis, isolated from a mudflat on the Beibu Gulf coast.</title>
        <authorList>
            <person name="Li M."/>
        </authorList>
    </citation>
    <scope>NUCLEOTIDE SEQUENCE [LARGE SCALE GENOMIC DNA]</scope>
    <source>
        <strain evidence="2 3">31A1R</strain>
    </source>
</reference>
<sequence length="54" mass="6239">MGRGKDFNHKKKGHPGNFPENTLVEKHSKDAIGDEEFLVVREAFKNRIETEDIE</sequence>
<dbReference type="EMBL" id="JAXOFX010000014">
    <property type="protein sequence ID" value="MDZ5473516.1"/>
    <property type="molecule type" value="Genomic_DNA"/>
</dbReference>
<protein>
    <submittedName>
        <fullName evidence="2">Uncharacterized protein</fullName>
    </submittedName>
</protein>
<keyword evidence="3" id="KW-1185">Reference proteome</keyword>
<evidence type="ECO:0000313" key="2">
    <source>
        <dbReference type="EMBL" id="MDZ5473516.1"/>
    </source>
</evidence>
<evidence type="ECO:0000313" key="3">
    <source>
        <dbReference type="Proteomes" id="UP001290455"/>
    </source>
</evidence>
<comment type="caution">
    <text evidence="2">The sequence shown here is derived from an EMBL/GenBank/DDBJ whole genome shotgun (WGS) entry which is preliminary data.</text>
</comment>
<dbReference type="Proteomes" id="UP001290455">
    <property type="component" value="Unassembled WGS sequence"/>
</dbReference>
<feature type="region of interest" description="Disordered" evidence="1">
    <location>
        <begin position="1"/>
        <end position="24"/>
    </location>
</feature>
<gene>
    <name evidence="2" type="ORF">SM124_17515</name>
</gene>
<name>A0ABU5J2C3_9BACI</name>
<proteinExistence type="predicted"/>
<dbReference type="RefSeq" id="WP_322447811.1">
    <property type="nucleotide sequence ID" value="NZ_JAXOFX010000014.1"/>
</dbReference>
<accession>A0ABU5J2C3</accession>
<evidence type="ECO:0000256" key="1">
    <source>
        <dbReference type="SAM" id="MobiDB-lite"/>
    </source>
</evidence>